<proteinExistence type="predicted"/>
<protein>
    <submittedName>
        <fullName evidence="1">Uncharacterized protein</fullName>
    </submittedName>
</protein>
<comment type="caution">
    <text evidence="1">The sequence shown here is derived from an EMBL/GenBank/DDBJ whole genome shotgun (WGS) entry which is preliminary data.</text>
</comment>
<sequence length="86" mass="9959">MADRFEAVSKDKEVKELDNVQVKRIGEGNDEHEILTLAILHNRSKKLAERITESEERIADYKGYIKTYGSYLQPVRRIAKGVKLKK</sequence>
<dbReference type="AlphaFoldDB" id="A0A0F9JKI9"/>
<name>A0A0F9JKI9_9ZZZZ</name>
<gene>
    <name evidence="1" type="ORF">LCGC14_1443760</name>
</gene>
<reference evidence="1" key="1">
    <citation type="journal article" date="2015" name="Nature">
        <title>Complex archaea that bridge the gap between prokaryotes and eukaryotes.</title>
        <authorList>
            <person name="Spang A."/>
            <person name="Saw J.H."/>
            <person name="Jorgensen S.L."/>
            <person name="Zaremba-Niedzwiedzka K."/>
            <person name="Martijn J."/>
            <person name="Lind A.E."/>
            <person name="van Eijk R."/>
            <person name="Schleper C."/>
            <person name="Guy L."/>
            <person name="Ettema T.J."/>
        </authorList>
    </citation>
    <scope>NUCLEOTIDE SEQUENCE</scope>
</reference>
<organism evidence="1">
    <name type="scientific">marine sediment metagenome</name>
    <dbReference type="NCBI Taxonomy" id="412755"/>
    <lineage>
        <taxon>unclassified sequences</taxon>
        <taxon>metagenomes</taxon>
        <taxon>ecological metagenomes</taxon>
    </lineage>
</organism>
<evidence type="ECO:0000313" key="1">
    <source>
        <dbReference type="EMBL" id="KKM70143.1"/>
    </source>
</evidence>
<accession>A0A0F9JKI9</accession>
<dbReference type="EMBL" id="LAZR01009871">
    <property type="protein sequence ID" value="KKM70143.1"/>
    <property type="molecule type" value="Genomic_DNA"/>
</dbReference>